<evidence type="ECO:0000256" key="1">
    <source>
        <dbReference type="ARBA" id="ARBA00004141"/>
    </source>
</evidence>
<dbReference type="PROSITE" id="PS50920">
    <property type="entry name" value="SOLCAR"/>
    <property type="match status" value="1"/>
</dbReference>
<evidence type="ECO:0000256" key="7">
    <source>
        <dbReference type="RuleBase" id="RU000488"/>
    </source>
</evidence>
<accession>A0A834DYQ1</accession>
<keyword evidence="7" id="KW-0813">Transport</keyword>
<dbReference type="EMBL" id="JABVXQ010000008">
    <property type="protein sequence ID" value="KAF6097071.1"/>
    <property type="molecule type" value="Genomic_DNA"/>
</dbReference>
<keyword evidence="5 6" id="KW-0472">Membrane</keyword>
<comment type="similarity">
    <text evidence="2 7">Belongs to the mitochondrial carrier (TC 2.A.29) family.</text>
</comment>
<sequence>MVGYDPKADSRNISSFEVAVAGSVSGFVTRVLISPLDVIKIRFQLQIERLSRGDPSAKYHGILQAARQILQEEGPTAFWKGHVPAQFLSVGYGAVQFLSFEMLTELVHRTGVHDARDSSVHFVCGGLSACVATLAVHPVDVLRTRFAAQGEPKKTSKTCFVAAEPESSARPLRTPWTSSRSGCRWAGLSRLEPPSARFEATGASWTAPGRCCGRRACRASSRACRPAC</sequence>
<evidence type="ECO:0000256" key="3">
    <source>
        <dbReference type="ARBA" id="ARBA00022692"/>
    </source>
</evidence>
<dbReference type="AlphaFoldDB" id="A0A834DYQ1"/>
<dbReference type="Pfam" id="PF00153">
    <property type="entry name" value="Mito_carr"/>
    <property type="match status" value="2"/>
</dbReference>
<dbReference type="Gene3D" id="1.50.40.10">
    <property type="entry name" value="Mitochondrial carrier domain"/>
    <property type="match status" value="1"/>
</dbReference>
<feature type="repeat" description="Solcar" evidence="6">
    <location>
        <begin position="13"/>
        <end position="106"/>
    </location>
</feature>
<dbReference type="InterPro" id="IPR023395">
    <property type="entry name" value="MCP_dom_sf"/>
</dbReference>
<proteinExistence type="inferred from homology"/>
<dbReference type="Proteomes" id="UP000664940">
    <property type="component" value="Unassembled WGS sequence"/>
</dbReference>
<dbReference type="GO" id="GO:0016020">
    <property type="term" value="C:membrane"/>
    <property type="evidence" value="ECO:0007669"/>
    <property type="project" value="UniProtKB-SubCell"/>
</dbReference>
<evidence type="ECO:0000313" key="9">
    <source>
        <dbReference type="Proteomes" id="UP000664940"/>
    </source>
</evidence>
<gene>
    <name evidence="8" type="ORF">HJG60_017417</name>
</gene>
<keyword evidence="4" id="KW-0677">Repeat</keyword>
<dbReference type="SUPFAM" id="SSF103506">
    <property type="entry name" value="Mitochondrial carrier"/>
    <property type="match status" value="1"/>
</dbReference>
<evidence type="ECO:0000256" key="5">
    <source>
        <dbReference type="ARBA" id="ARBA00023136"/>
    </source>
</evidence>
<organism evidence="8 9">
    <name type="scientific">Phyllostomus discolor</name>
    <name type="common">pale spear-nosed bat</name>
    <dbReference type="NCBI Taxonomy" id="89673"/>
    <lineage>
        <taxon>Eukaryota</taxon>
        <taxon>Metazoa</taxon>
        <taxon>Chordata</taxon>
        <taxon>Craniata</taxon>
        <taxon>Vertebrata</taxon>
        <taxon>Euteleostomi</taxon>
        <taxon>Mammalia</taxon>
        <taxon>Eutheria</taxon>
        <taxon>Laurasiatheria</taxon>
        <taxon>Chiroptera</taxon>
        <taxon>Yangochiroptera</taxon>
        <taxon>Phyllostomidae</taxon>
        <taxon>Phyllostominae</taxon>
        <taxon>Phyllostomus</taxon>
    </lineage>
</organism>
<protein>
    <submittedName>
        <fullName evidence="8">Solute carrier family 25 member 19</fullName>
    </submittedName>
</protein>
<reference evidence="8 9" key="1">
    <citation type="journal article" date="2020" name="Nature">
        <title>Six reference-quality genomes reveal evolution of bat adaptations.</title>
        <authorList>
            <person name="Jebb D."/>
            <person name="Huang Z."/>
            <person name="Pippel M."/>
            <person name="Hughes G.M."/>
            <person name="Lavrichenko K."/>
            <person name="Devanna P."/>
            <person name="Winkler S."/>
            <person name="Jermiin L.S."/>
            <person name="Skirmuntt E.C."/>
            <person name="Katzourakis A."/>
            <person name="Burkitt-Gray L."/>
            <person name="Ray D.A."/>
            <person name="Sullivan K.A.M."/>
            <person name="Roscito J.G."/>
            <person name="Kirilenko B.M."/>
            <person name="Davalos L.M."/>
            <person name="Corthals A.P."/>
            <person name="Power M.L."/>
            <person name="Jones G."/>
            <person name="Ransome R.D."/>
            <person name="Dechmann D.K.N."/>
            <person name="Locatelli A.G."/>
            <person name="Puechmaille S.J."/>
            <person name="Fedrigo O."/>
            <person name="Jarvis E.D."/>
            <person name="Hiller M."/>
            <person name="Vernes S.C."/>
            <person name="Myers E.W."/>
            <person name="Teeling E.C."/>
        </authorList>
    </citation>
    <scope>NUCLEOTIDE SEQUENCE [LARGE SCALE GENOMIC DNA]</scope>
    <source>
        <strain evidence="8">Bat1K_MPI-CBG_1</strain>
    </source>
</reference>
<evidence type="ECO:0000256" key="2">
    <source>
        <dbReference type="ARBA" id="ARBA00006375"/>
    </source>
</evidence>
<evidence type="ECO:0000256" key="4">
    <source>
        <dbReference type="ARBA" id="ARBA00022737"/>
    </source>
</evidence>
<comment type="subcellular location">
    <subcellularLocation>
        <location evidence="1">Membrane</location>
        <topology evidence="1">Multi-pass membrane protein</topology>
    </subcellularLocation>
</comment>
<evidence type="ECO:0000313" key="8">
    <source>
        <dbReference type="EMBL" id="KAF6097071.1"/>
    </source>
</evidence>
<dbReference type="InterPro" id="IPR018108">
    <property type="entry name" value="MCP_transmembrane"/>
</dbReference>
<keyword evidence="3 6" id="KW-0812">Transmembrane</keyword>
<evidence type="ECO:0000256" key="6">
    <source>
        <dbReference type="PROSITE-ProRule" id="PRU00282"/>
    </source>
</evidence>
<dbReference type="PANTHER" id="PTHR24089">
    <property type="entry name" value="SOLUTE CARRIER FAMILY 25"/>
    <property type="match status" value="1"/>
</dbReference>
<comment type="caution">
    <text evidence="8">The sequence shown here is derived from an EMBL/GenBank/DDBJ whole genome shotgun (WGS) entry which is preliminary data.</text>
</comment>
<name>A0A834DYQ1_9CHIR</name>